<feature type="transmembrane region" description="Helical" evidence="7">
    <location>
        <begin position="12"/>
        <end position="39"/>
    </location>
</feature>
<feature type="domain" description="Tripartite ATP-independent periplasmic transporters DctQ component" evidence="8">
    <location>
        <begin position="30"/>
        <end position="158"/>
    </location>
</feature>
<keyword evidence="7" id="KW-0997">Cell inner membrane</keyword>
<proteinExistence type="inferred from homology"/>
<dbReference type="EMBL" id="CP119391">
    <property type="protein sequence ID" value="WNK20067.1"/>
    <property type="molecule type" value="Genomic_DNA"/>
</dbReference>
<keyword evidence="3" id="KW-1003">Cell membrane</keyword>
<keyword evidence="6 7" id="KW-0472">Membrane</keyword>
<protein>
    <recommendedName>
        <fullName evidence="7">TRAP transporter small permease protein</fullName>
    </recommendedName>
</protein>
<keyword evidence="5 7" id="KW-1133">Transmembrane helix</keyword>
<evidence type="ECO:0000256" key="7">
    <source>
        <dbReference type="RuleBase" id="RU369079"/>
    </source>
</evidence>
<evidence type="ECO:0000313" key="9">
    <source>
        <dbReference type="EMBL" id="WNK20067.1"/>
    </source>
</evidence>
<evidence type="ECO:0000256" key="6">
    <source>
        <dbReference type="ARBA" id="ARBA00023136"/>
    </source>
</evidence>
<dbReference type="InterPro" id="IPR055348">
    <property type="entry name" value="DctQ"/>
</dbReference>
<comment type="subcellular location">
    <subcellularLocation>
        <location evidence="7">Cell inner membrane</location>
        <topology evidence="7">Multi-pass membrane protein</topology>
    </subcellularLocation>
    <subcellularLocation>
        <location evidence="1">Cell membrane</location>
        <topology evidence="1">Multi-pass membrane protein</topology>
    </subcellularLocation>
</comment>
<evidence type="ECO:0000256" key="5">
    <source>
        <dbReference type="ARBA" id="ARBA00022989"/>
    </source>
</evidence>
<organism evidence="9 10">
    <name type="scientific">Halomonas piscis</name>
    <dbReference type="NCBI Taxonomy" id="3031727"/>
    <lineage>
        <taxon>Bacteria</taxon>
        <taxon>Pseudomonadati</taxon>
        <taxon>Pseudomonadota</taxon>
        <taxon>Gammaproteobacteria</taxon>
        <taxon>Oceanospirillales</taxon>
        <taxon>Halomonadaceae</taxon>
        <taxon>Halomonas</taxon>
    </lineage>
</organism>
<evidence type="ECO:0000256" key="2">
    <source>
        <dbReference type="ARBA" id="ARBA00022448"/>
    </source>
</evidence>
<evidence type="ECO:0000256" key="1">
    <source>
        <dbReference type="ARBA" id="ARBA00004651"/>
    </source>
</evidence>
<keyword evidence="4 7" id="KW-0812">Transmembrane</keyword>
<evidence type="ECO:0000259" key="8">
    <source>
        <dbReference type="Pfam" id="PF04290"/>
    </source>
</evidence>
<name>A0ABY9YZM5_9GAMM</name>
<keyword evidence="2 7" id="KW-0813">Transport</keyword>
<comment type="function">
    <text evidence="7">Part of the tripartite ATP-independent periplasmic (TRAP) transport system.</text>
</comment>
<sequence>MEELIMIGKSLKYLATALALIGGMIVLALIAMSLVSLVGRKIFSSPIPGDIEMLEMAIAVAVTAFLPLCELNGNHIRVDFLAGFFPAVVNRILLCIGHGLLASVGILVTWRTLLLVSSSLNYESSSTMLAVPLWIPQALMVPSLALLVLCALYRAGRSLVEPETASSDIDDTLEEVQS</sequence>
<dbReference type="RefSeq" id="WP_311883601.1">
    <property type="nucleotide sequence ID" value="NZ_CP119391.1"/>
</dbReference>
<dbReference type="Pfam" id="PF04290">
    <property type="entry name" value="DctQ"/>
    <property type="match status" value="1"/>
</dbReference>
<comment type="similarity">
    <text evidence="7">Belongs to the TRAP transporter small permease family.</text>
</comment>
<evidence type="ECO:0000256" key="3">
    <source>
        <dbReference type="ARBA" id="ARBA00022475"/>
    </source>
</evidence>
<evidence type="ECO:0000256" key="4">
    <source>
        <dbReference type="ARBA" id="ARBA00022692"/>
    </source>
</evidence>
<comment type="subunit">
    <text evidence="7">The complex comprises the extracytoplasmic solute receptor protein and the two transmembrane proteins.</text>
</comment>
<reference evidence="9 10" key="1">
    <citation type="submission" date="2023-03" db="EMBL/GenBank/DDBJ databases">
        <title>Halomonas sp. nov., isolated from Korean tranditional fermented seafood 'Jeotgal'.</title>
        <authorList>
            <person name="Kim B."/>
            <person name="Shin N.-R."/>
        </authorList>
    </citation>
    <scope>NUCLEOTIDE SEQUENCE [LARGE SCALE GENOMIC DNA]</scope>
    <source>
        <strain evidence="9 10">SG2L-4</strain>
    </source>
</reference>
<feature type="transmembrane region" description="Helical" evidence="7">
    <location>
        <begin position="92"/>
        <end position="113"/>
    </location>
</feature>
<keyword evidence="10" id="KW-1185">Reference proteome</keyword>
<feature type="transmembrane region" description="Helical" evidence="7">
    <location>
        <begin position="133"/>
        <end position="153"/>
    </location>
</feature>
<accession>A0ABY9YZM5</accession>
<gene>
    <name evidence="9" type="ORF">P1P91_14830</name>
</gene>
<dbReference type="Proteomes" id="UP001301869">
    <property type="component" value="Chromosome"/>
</dbReference>
<evidence type="ECO:0000313" key="10">
    <source>
        <dbReference type="Proteomes" id="UP001301869"/>
    </source>
</evidence>
<feature type="transmembrane region" description="Helical" evidence="7">
    <location>
        <begin position="51"/>
        <end position="71"/>
    </location>
</feature>